<gene>
    <name evidence="2" type="ORF">AAW00_11195</name>
</gene>
<evidence type="ECO:0000313" key="2">
    <source>
        <dbReference type="EMBL" id="KLE34715.1"/>
    </source>
</evidence>
<dbReference type="RefSeq" id="WP_047004362.1">
    <property type="nucleotide sequence ID" value="NZ_LBHB01000002.1"/>
</dbReference>
<sequence>MPAPPPPPVPQLSLGLISHDDGYPAKVASCEAVSAALQAILTRIDALVGADPAQVAPTRMHTLLASEIDRVAARTALASGWELVAPLPYGRRLNRAIAAAPRSPADARALLANTAPEDTDVEARAKEIAALEARARLFEIADQDESLAALFTAMLEEPGDPVRARAFALQHAEQVALAQRVMIEQSDLVIGFENGTTLDRMGGTSHAIAPALALGTPVLLIAPACPERWRVVATPEALAHLTYSESQQAAALKTVVRHALHPAGGEAGHGGDALARERWTGRSSPMWLGYRLIDRAFGPDYKAEGWKNSGPLLLTYEKPEDIAVGRGAAVLAASRALPGGDKSLVDQIEHEVLPDFAWADGISIWLSDAYRSGMIASFLLAALAVIVGISYQPLGYENEKWVFAGMELFLLAQIVFFLKAGRRQRWHQRWFDTRRVAEYLRHAPILLPLGIARPPGRWPRGSAVAWPEYHARHRLRRLGLPEVRISRAYLRAALGTLLEPHALAQRDYHRAKAVRLARVHHRLDHIAARFFVCAVVSVSIYLTIAALAAIGVLPADLPYRVAKVFTFLGVAFPTLGASLAAIRYFGDFERFAAISEVTAEKLDALAGRIRLLLNGPADAVDYRGVADLARAVDEITVAEIESWQAVFGGKHIALPA</sequence>
<evidence type="ECO:0000313" key="3">
    <source>
        <dbReference type="Proteomes" id="UP000053464"/>
    </source>
</evidence>
<comment type="caution">
    <text evidence="2">The sequence shown here is derived from an EMBL/GenBank/DDBJ whole genome shotgun (WGS) entry which is preliminary data.</text>
</comment>
<feature type="transmembrane region" description="Helical" evidence="1">
    <location>
        <begin position="400"/>
        <end position="418"/>
    </location>
</feature>
<dbReference type="STRING" id="1581420.AAW00_11195"/>
<proteinExistence type="predicted"/>
<keyword evidence="3" id="KW-1185">Reference proteome</keyword>
<protein>
    <recommendedName>
        <fullName evidence="4">SMODS and SLOG-associating 2TM effector domain-containing protein</fullName>
    </recommendedName>
</protein>
<evidence type="ECO:0000256" key="1">
    <source>
        <dbReference type="SAM" id="Phobius"/>
    </source>
</evidence>
<organism evidence="2 3">
    <name type="scientific">Aurantiacibacter luteus</name>
    <dbReference type="NCBI Taxonomy" id="1581420"/>
    <lineage>
        <taxon>Bacteria</taxon>
        <taxon>Pseudomonadati</taxon>
        <taxon>Pseudomonadota</taxon>
        <taxon>Alphaproteobacteria</taxon>
        <taxon>Sphingomonadales</taxon>
        <taxon>Erythrobacteraceae</taxon>
        <taxon>Aurantiacibacter</taxon>
    </lineage>
</organism>
<keyword evidence="1" id="KW-0472">Membrane</keyword>
<dbReference type="AlphaFoldDB" id="A0A0G9MVI7"/>
<feature type="transmembrane region" description="Helical" evidence="1">
    <location>
        <begin position="526"/>
        <end position="552"/>
    </location>
</feature>
<feature type="transmembrane region" description="Helical" evidence="1">
    <location>
        <begin position="374"/>
        <end position="394"/>
    </location>
</feature>
<name>A0A0G9MVI7_9SPHN</name>
<keyword evidence="1" id="KW-0812">Transmembrane</keyword>
<reference evidence="2 3" key="1">
    <citation type="submission" date="2015-04" db="EMBL/GenBank/DDBJ databases">
        <title>The draft genome sequence of Erythrobacter luteus KA37.</title>
        <authorList>
            <person name="Zhuang L."/>
            <person name="Liu Y."/>
            <person name="Shao Z."/>
        </authorList>
    </citation>
    <scope>NUCLEOTIDE SEQUENCE [LARGE SCALE GENOMIC DNA]</scope>
    <source>
        <strain evidence="2 3">KA37</strain>
    </source>
</reference>
<keyword evidence="1" id="KW-1133">Transmembrane helix</keyword>
<feature type="transmembrane region" description="Helical" evidence="1">
    <location>
        <begin position="564"/>
        <end position="585"/>
    </location>
</feature>
<dbReference type="EMBL" id="LBHB01000002">
    <property type="protein sequence ID" value="KLE34715.1"/>
    <property type="molecule type" value="Genomic_DNA"/>
</dbReference>
<accession>A0A0G9MVI7</accession>
<dbReference type="Proteomes" id="UP000053464">
    <property type="component" value="Unassembled WGS sequence"/>
</dbReference>
<evidence type="ECO:0008006" key="4">
    <source>
        <dbReference type="Google" id="ProtNLM"/>
    </source>
</evidence>
<dbReference type="PATRIC" id="fig|1581420.6.peg.2287"/>
<dbReference type="OrthoDB" id="2968017at2"/>